<dbReference type="Proteomes" id="UP001597497">
    <property type="component" value="Unassembled WGS sequence"/>
</dbReference>
<name>A0ABW5RFS6_9BACL</name>
<gene>
    <name evidence="2" type="ORF">ACFSUC_18130</name>
</gene>
<dbReference type="EMBL" id="JBHUMM010000044">
    <property type="protein sequence ID" value="MFD2673470.1"/>
    <property type="molecule type" value="Genomic_DNA"/>
</dbReference>
<evidence type="ECO:0000313" key="2">
    <source>
        <dbReference type="EMBL" id="MFD2673470.1"/>
    </source>
</evidence>
<dbReference type="InterPro" id="IPR007553">
    <property type="entry name" value="2-thiour_desulf"/>
</dbReference>
<dbReference type="InterPro" id="IPR013560">
    <property type="entry name" value="DUF1722"/>
</dbReference>
<dbReference type="RefSeq" id="WP_379931058.1">
    <property type="nucleotide sequence ID" value="NZ_JBHUMM010000044.1"/>
</dbReference>
<organism evidence="2 3">
    <name type="scientific">Marinicrinis sediminis</name>
    <dbReference type="NCBI Taxonomy" id="1652465"/>
    <lineage>
        <taxon>Bacteria</taxon>
        <taxon>Bacillati</taxon>
        <taxon>Bacillota</taxon>
        <taxon>Bacilli</taxon>
        <taxon>Bacillales</taxon>
        <taxon>Paenibacillaceae</taxon>
    </lineage>
</organism>
<evidence type="ECO:0000259" key="1">
    <source>
        <dbReference type="Pfam" id="PF08349"/>
    </source>
</evidence>
<proteinExistence type="predicted"/>
<accession>A0ABW5RFS6</accession>
<evidence type="ECO:0000313" key="3">
    <source>
        <dbReference type="Proteomes" id="UP001597497"/>
    </source>
</evidence>
<dbReference type="InterPro" id="IPR017087">
    <property type="entry name" value="UCP037004"/>
</dbReference>
<keyword evidence="3" id="KW-1185">Reference proteome</keyword>
<sequence length="330" mass="37970">MDTQPYQFAKPTVVVSKCLEFEACRYNGDRVPDQTVRNLKPYVRFIPVCPEVEIGLGTPRETIRLVTGEGDGIRLIQPSTGTDLTGKMDTFAVQFLDALEGEDVDGFILKNRSPSCGIRDVKVYAGAERAPVVDRASGRFAAHILERFPGQAIEEEGRLSNFTIREHFLTKLFTMAEFREQKQNPSMKKLVQFHSRHKYLFMAYNQTQLKEMGRVVANHEQRSIAQVWDKYGEHLGKLFAKAARYTSNINVCEHIMGYFKKELSAKEKAYFKELLVKYQDRKIPLGNLLTLLRSWVLRFDQIYLQQQSFFEPYPEVLVELSDSGKGRNYS</sequence>
<dbReference type="PANTHER" id="PTHR30087:SF0">
    <property type="entry name" value="INNER MEMBRANE PROTEIN"/>
    <property type="match status" value="1"/>
</dbReference>
<dbReference type="Pfam" id="PF08349">
    <property type="entry name" value="DUF1722"/>
    <property type="match status" value="1"/>
</dbReference>
<dbReference type="PANTHER" id="PTHR30087">
    <property type="entry name" value="INNER MEMBRANE PROTEIN"/>
    <property type="match status" value="1"/>
</dbReference>
<protein>
    <submittedName>
        <fullName evidence="2">YbgA family protein</fullName>
    </submittedName>
</protein>
<comment type="caution">
    <text evidence="2">The sequence shown here is derived from an EMBL/GenBank/DDBJ whole genome shotgun (WGS) entry which is preliminary data.</text>
</comment>
<dbReference type="PIRSF" id="PIRSF037004">
    <property type="entry name" value="UCP037004"/>
    <property type="match status" value="1"/>
</dbReference>
<reference evidence="3" key="1">
    <citation type="journal article" date="2019" name="Int. J. Syst. Evol. Microbiol.">
        <title>The Global Catalogue of Microorganisms (GCM) 10K type strain sequencing project: providing services to taxonomists for standard genome sequencing and annotation.</title>
        <authorList>
            <consortium name="The Broad Institute Genomics Platform"/>
            <consortium name="The Broad Institute Genome Sequencing Center for Infectious Disease"/>
            <person name="Wu L."/>
            <person name="Ma J."/>
        </authorList>
    </citation>
    <scope>NUCLEOTIDE SEQUENCE [LARGE SCALE GENOMIC DNA]</scope>
    <source>
        <strain evidence="3">KCTC 33676</strain>
    </source>
</reference>
<feature type="domain" description="DUF1722" evidence="1">
    <location>
        <begin position="198"/>
        <end position="314"/>
    </location>
</feature>
<dbReference type="Pfam" id="PF04463">
    <property type="entry name" value="2-thiour_desulf"/>
    <property type="match status" value="1"/>
</dbReference>